<dbReference type="Gene3D" id="1.25.40.180">
    <property type="match status" value="1"/>
</dbReference>
<proteinExistence type="predicted"/>
<evidence type="ECO:0000313" key="2">
    <source>
        <dbReference type="EMBL" id="EJW85021.1"/>
    </source>
</evidence>
<evidence type="ECO:0000313" key="3">
    <source>
        <dbReference type="Proteomes" id="UP000004810"/>
    </source>
</evidence>
<sequence>MIHLPHNDHDRRRRPDDEGSDWCYKRRRVVPERTESETHLELLISRIGEKSDSSMESNLERLAQSLETYLITDADRIINIIIEW</sequence>
<accession>J9ER55</accession>
<name>J9ER55_WUCBA</name>
<gene>
    <name evidence="2" type="ORF">WUBG_04071</name>
</gene>
<evidence type="ECO:0000256" key="1">
    <source>
        <dbReference type="SAM" id="MobiDB-lite"/>
    </source>
</evidence>
<dbReference type="AlphaFoldDB" id="J9ER55"/>
<feature type="compositionally biased region" description="Basic and acidic residues" evidence="1">
    <location>
        <begin position="1"/>
        <end position="17"/>
    </location>
</feature>
<organism evidence="2 3">
    <name type="scientific">Wuchereria bancrofti</name>
    <dbReference type="NCBI Taxonomy" id="6293"/>
    <lineage>
        <taxon>Eukaryota</taxon>
        <taxon>Metazoa</taxon>
        <taxon>Ecdysozoa</taxon>
        <taxon>Nematoda</taxon>
        <taxon>Chromadorea</taxon>
        <taxon>Rhabditida</taxon>
        <taxon>Spirurina</taxon>
        <taxon>Spiruromorpha</taxon>
        <taxon>Filarioidea</taxon>
        <taxon>Onchocercidae</taxon>
        <taxon>Wuchereria</taxon>
    </lineage>
</organism>
<comment type="caution">
    <text evidence="2">The sequence shown here is derived from an EMBL/GenBank/DDBJ whole genome shotgun (WGS) entry which is preliminary data.</text>
</comment>
<dbReference type="Proteomes" id="UP000004810">
    <property type="component" value="Unassembled WGS sequence"/>
</dbReference>
<reference evidence="3" key="1">
    <citation type="submission" date="2012-08" db="EMBL/GenBank/DDBJ databases">
        <title>The Genome Sequence of Wuchereria bancrofti.</title>
        <authorList>
            <person name="Nutman T.B."/>
            <person name="Fink D.L."/>
            <person name="Russ C."/>
            <person name="Young S."/>
            <person name="Zeng Q."/>
            <person name="Koehrsen M."/>
            <person name="Alvarado L."/>
            <person name="Berlin A."/>
            <person name="Chapman S.B."/>
            <person name="Chen Z."/>
            <person name="Freedman E."/>
            <person name="Gellesch M."/>
            <person name="Goldberg J."/>
            <person name="Griggs A."/>
            <person name="Gujja S."/>
            <person name="Heilman E.R."/>
            <person name="Heiman D."/>
            <person name="Hepburn T."/>
            <person name="Howarth C."/>
            <person name="Jen D."/>
            <person name="Larson L."/>
            <person name="Lewis B."/>
            <person name="Mehta T."/>
            <person name="Park D."/>
            <person name="Pearson M."/>
            <person name="Roberts A."/>
            <person name="Saif S."/>
            <person name="Shea T."/>
            <person name="Shenoy N."/>
            <person name="Sisk P."/>
            <person name="Stolte C."/>
            <person name="Sykes S."/>
            <person name="Walk T."/>
            <person name="White J."/>
            <person name="Yandava C."/>
            <person name="Haas B."/>
            <person name="Henn M.R."/>
            <person name="Nusbaum C."/>
            <person name="Birren B."/>
        </authorList>
    </citation>
    <scope>NUCLEOTIDE SEQUENCE [LARGE SCALE GENOMIC DNA]</scope>
    <source>
        <strain evidence="3">NA</strain>
    </source>
</reference>
<protein>
    <submittedName>
        <fullName evidence="2">Uncharacterized protein</fullName>
    </submittedName>
</protein>
<dbReference type="EMBL" id="ADBV01001346">
    <property type="protein sequence ID" value="EJW85021.1"/>
    <property type="molecule type" value="Genomic_DNA"/>
</dbReference>
<feature type="region of interest" description="Disordered" evidence="1">
    <location>
        <begin position="1"/>
        <end position="20"/>
    </location>
</feature>